<sequence length="47" mass="5218">MKLLSFNPYAKSVSSKSITYMGKFNEFPEIHLLPQACEGRSPTVGGR</sequence>
<evidence type="ECO:0000313" key="2">
    <source>
        <dbReference type="Proteomes" id="UP000014018"/>
    </source>
</evidence>
<dbReference type="EMBL" id="AHFB01000130">
    <property type="protein sequence ID" value="EOO25924.1"/>
    <property type="molecule type" value="Genomic_DNA"/>
</dbReference>
<gene>
    <name evidence="1" type="ORF">IIU_06051</name>
</gene>
<name>A0A9W5UZW6_BACCE</name>
<protein>
    <submittedName>
        <fullName evidence="1">Uncharacterized protein</fullName>
    </submittedName>
</protein>
<dbReference type="AlphaFoldDB" id="A0A9W5UZW6"/>
<accession>A0A9W5UZW6</accession>
<dbReference type="Proteomes" id="UP000014018">
    <property type="component" value="Unassembled WGS sequence"/>
</dbReference>
<organism evidence="1 2">
    <name type="scientific">Bacillus cereus VD133</name>
    <dbReference type="NCBI Taxonomy" id="1053233"/>
    <lineage>
        <taxon>Bacteria</taxon>
        <taxon>Bacillati</taxon>
        <taxon>Bacillota</taxon>
        <taxon>Bacilli</taxon>
        <taxon>Bacillales</taxon>
        <taxon>Bacillaceae</taxon>
        <taxon>Bacillus</taxon>
        <taxon>Bacillus cereus group</taxon>
    </lineage>
</organism>
<reference evidence="1 2" key="1">
    <citation type="submission" date="2012-12" db="EMBL/GenBank/DDBJ databases">
        <title>The Genome Sequence of Bacillus cereus VD133.</title>
        <authorList>
            <consortium name="The Broad Institute Genome Sequencing Platform"/>
            <consortium name="The Broad Institute Genome Sequencing Center for Infectious Disease"/>
            <person name="Feldgarden M."/>
            <person name="Van der Auwera G.A."/>
            <person name="Mahillon J."/>
            <person name="Duprez V."/>
            <person name="Timmery S."/>
            <person name="Mattelet C."/>
            <person name="Dierick K."/>
            <person name="Sun M."/>
            <person name="Yu Z."/>
            <person name="Zhu L."/>
            <person name="Hu X."/>
            <person name="Shank E.B."/>
            <person name="Swiecicka I."/>
            <person name="Hansen B.M."/>
            <person name="Andrup L."/>
            <person name="Walker B."/>
            <person name="Young S.K."/>
            <person name="Zeng Q."/>
            <person name="Gargeya S."/>
            <person name="Fitzgerald M."/>
            <person name="Haas B."/>
            <person name="Abouelleil A."/>
            <person name="Alvarado L."/>
            <person name="Arachchi H.M."/>
            <person name="Berlin A.M."/>
            <person name="Chapman S.B."/>
            <person name="Dewar J."/>
            <person name="Goldberg J."/>
            <person name="Griggs A."/>
            <person name="Gujja S."/>
            <person name="Hansen M."/>
            <person name="Howarth C."/>
            <person name="Imamovic A."/>
            <person name="Larimer J."/>
            <person name="McCowan C."/>
            <person name="Murphy C."/>
            <person name="Neiman D."/>
            <person name="Pearson M."/>
            <person name="Priest M."/>
            <person name="Roberts A."/>
            <person name="Saif S."/>
            <person name="Shea T."/>
            <person name="Sisk P."/>
            <person name="Sykes S."/>
            <person name="Wortman J."/>
            <person name="Nusbaum C."/>
            <person name="Birren B."/>
        </authorList>
    </citation>
    <scope>NUCLEOTIDE SEQUENCE [LARGE SCALE GENOMIC DNA]</scope>
    <source>
        <strain evidence="1 2">VD133</strain>
    </source>
</reference>
<proteinExistence type="predicted"/>
<evidence type="ECO:0000313" key="1">
    <source>
        <dbReference type="EMBL" id="EOO25924.1"/>
    </source>
</evidence>
<comment type="caution">
    <text evidence="1">The sequence shown here is derived from an EMBL/GenBank/DDBJ whole genome shotgun (WGS) entry which is preliminary data.</text>
</comment>